<evidence type="ECO:0000313" key="1">
    <source>
        <dbReference type="EMBL" id="KAJ7303630.1"/>
    </source>
</evidence>
<organism evidence="1 2">
    <name type="scientific">Mycena albidolilacea</name>
    <dbReference type="NCBI Taxonomy" id="1033008"/>
    <lineage>
        <taxon>Eukaryota</taxon>
        <taxon>Fungi</taxon>
        <taxon>Dikarya</taxon>
        <taxon>Basidiomycota</taxon>
        <taxon>Agaricomycotina</taxon>
        <taxon>Agaricomycetes</taxon>
        <taxon>Agaricomycetidae</taxon>
        <taxon>Agaricales</taxon>
        <taxon>Marasmiineae</taxon>
        <taxon>Mycenaceae</taxon>
        <taxon>Mycena</taxon>
    </lineage>
</organism>
<evidence type="ECO:0000313" key="2">
    <source>
        <dbReference type="Proteomes" id="UP001218218"/>
    </source>
</evidence>
<reference evidence="1" key="1">
    <citation type="submission" date="2023-03" db="EMBL/GenBank/DDBJ databases">
        <title>Massive genome expansion in bonnet fungi (Mycena s.s.) driven by repeated elements and novel gene families across ecological guilds.</title>
        <authorList>
            <consortium name="Lawrence Berkeley National Laboratory"/>
            <person name="Harder C.B."/>
            <person name="Miyauchi S."/>
            <person name="Viragh M."/>
            <person name="Kuo A."/>
            <person name="Thoen E."/>
            <person name="Andreopoulos B."/>
            <person name="Lu D."/>
            <person name="Skrede I."/>
            <person name="Drula E."/>
            <person name="Henrissat B."/>
            <person name="Morin E."/>
            <person name="Kohler A."/>
            <person name="Barry K."/>
            <person name="LaButti K."/>
            <person name="Morin E."/>
            <person name="Salamov A."/>
            <person name="Lipzen A."/>
            <person name="Mereny Z."/>
            <person name="Hegedus B."/>
            <person name="Baldrian P."/>
            <person name="Stursova M."/>
            <person name="Weitz H."/>
            <person name="Taylor A."/>
            <person name="Grigoriev I.V."/>
            <person name="Nagy L.G."/>
            <person name="Martin F."/>
            <person name="Kauserud H."/>
        </authorList>
    </citation>
    <scope>NUCLEOTIDE SEQUENCE</scope>
    <source>
        <strain evidence="1">CBHHK002</strain>
    </source>
</reference>
<dbReference type="AlphaFoldDB" id="A0AAD6Z2F2"/>
<dbReference type="Proteomes" id="UP001218218">
    <property type="component" value="Unassembled WGS sequence"/>
</dbReference>
<name>A0AAD6Z2F2_9AGAR</name>
<sequence length="297" mass="34135">MVAFSTRHFFFYDFPSSTESITLPSIWISGHWTDFKSDQLLANPFPNHVAPNEIYMQLWRGYPFQNEDMPTGWTRVEYQDNPSLDSHPLMAYCGIQYHAARNVEKGWFSQQAYVHKYLQGVIAADVLLHLITGIRFSCILDRQLDGFTLRGTFMTDAPSDKVYLFRFHPQVEILDSQVTVINPPDAEKYYWAFDPAGLDQLTHEIAEEIGLPTPKFSIHPDALLLKKEETNLFHEFHAAKGFDPESQDAAIAMRYPLVDIEAIKKSAHELTEQHSMIGPDTDSYEVEDEIYYSLALC</sequence>
<gene>
    <name evidence="1" type="ORF">DFH08DRAFT_54637</name>
</gene>
<protein>
    <submittedName>
        <fullName evidence="1">Uncharacterized protein</fullName>
    </submittedName>
</protein>
<keyword evidence="2" id="KW-1185">Reference proteome</keyword>
<dbReference type="EMBL" id="JARIHO010000104">
    <property type="protein sequence ID" value="KAJ7303630.1"/>
    <property type="molecule type" value="Genomic_DNA"/>
</dbReference>
<accession>A0AAD6Z2F2</accession>
<comment type="caution">
    <text evidence="1">The sequence shown here is derived from an EMBL/GenBank/DDBJ whole genome shotgun (WGS) entry which is preliminary data.</text>
</comment>
<proteinExistence type="predicted"/>